<dbReference type="OrthoDB" id="5788007at2759"/>
<accession>A0A1I7RNK4</accession>
<keyword evidence="2" id="KW-0472">Membrane</keyword>
<evidence type="ECO:0000256" key="2">
    <source>
        <dbReference type="SAM" id="Phobius"/>
    </source>
</evidence>
<protein>
    <submittedName>
        <fullName evidence="3">(pine wood nematode) hypothetical protein</fullName>
    </submittedName>
</protein>
<dbReference type="eggNOG" id="ENOG502SB30">
    <property type="taxonomic scope" value="Eukaryota"/>
</dbReference>
<evidence type="ECO:0000313" key="5">
    <source>
        <dbReference type="Proteomes" id="UP000659654"/>
    </source>
</evidence>
<feature type="transmembrane region" description="Helical" evidence="2">
    <location>
        <begin position="294"/>
        <end position="318"/>
    </location>
</feature>
<dbReference type="AlphaFoldDB" id="A0A1I7RNK4"/>
<proteinExistence type="predicted"/>
<dbReference type="Proteomes" id="UP000095284">
    <property type="component" value="Unplaced"/>
</dbReference>
<dbReference type="EMBL" id="CAJFDI010000005">
    <property type="protein sequence ID" value="CAD5232128.1"/>
    <property type="molecule type" value="Genomic_DNA"/>
</dbReference>
<feature type="transmembrane region" description="Helical" evidence="2">
    <location>
        <begin position="265"/>
        <end position="282"/>
    </location>
</feature>
<keyword evidence="5" id="KW-1185">Reference proteome</keyword>
<sequence length="382" mass="42666">MDSKAKEEQPAPSTPASEAAKPSPKLPEPKSPKTSSWKKFEERQTQRLLEEKQKQLMREQQERIRKEQETKQKQLYGYIPFKAPPAPIYEARPQSKQGMVPAAANRSGSALGSINFQTVQQIRPPSEMGTYRPVSRFHSFSTLPRPDYLDVESLYGMSQAMPPNYIHDHGHSVDATRPGSKLSFSYAGEFKRPASAMSGINIQPAFVPGNPGYPINEDQIPTKEIIDWSVVNLSSCLQFLFGLAIFAVGACRMMLRAENAKGQELFFAISVMISGIFGYFSVRSQSYTMVMWCFVHSLINAVFTFVPLFTGVLALLPYLNTPNKTIIGNTNEPVEVDITLIVLSILELATALVISLYGCRAAGRTMQTVVHIRHKLLRMETL</sequence>
<feature type="region of interest" description="Disordered" evidence="1">
    <location>
        <begin position="1"/>
        <end position="45"/>
    </location>
</feature>
<reference evidence="3" key="2">
    <citation type="submission" date="2020-09" db="EMBL/GenBank/DDBJ databases">
        <authorList>
            <person name="Kikuchi T."/>
        </authorList>
    </citation>
    <scope>NUCLEOTIDE SEQUENCE</scope>
    <source>
        <strain evidence="3">Ka4C1</strain>
    </source>
</reference>
<evidence type="ECO:0000256" key="1">
    <source>
        <dbReference type="SAM" id="MobiDB-lite"/>
    </source>
</evidence>
<dbReference type="Proteomes" id="UP000582659">
    <property type="component" value="Unassembled WGS sequence"/>
</dbReference>
<evidence type="ECO:0000313" key="3">
    <source>
        <dbReference type="EMBL" id="CAD5232128.1"/>
    </source>
</evidence>
<dbReference type="Proteomes" id="UP000659654">
    <property type="component" value="Unassembled WGS sequence"/>
</dbReference>
<reference evidence="6" key="1">
    <citation type="submission" date="2016-11" db="UniProtKB">
        <authorList>
            <consortium name="WormBaseParasite"/>
        </authorList>
    </citation>
    <scope>IDENTIFICATION</scope>
</reference>
<evidence type="ECO:0000313" key="4">
    <source>
        <dbReference type="Proteomes" id="UP000095284"/>
    </source>
</evidence>
<keyword evidence="2" id="KW-1133">Transmembrane helix</keyword>
<name>A0A1I7RNK4_BURXY</name>
<gene>
    <name evidence="3" type="ORF">BXYJ_LOCUS12219</name>
</gene>
<dbReference type="WBParaSite" id="BXY_0229100.1">
    <property type="protein sequence ID" value="BXY_0229100.1"/>
    <property type="gene ID" value="BXY_0229100"/>
</dbReference>
<feature type="transmembrane region" description="Helical" evidence="2">
    <location>
        <begin position="338"/>
        <end position="357"/>
    </location>
</feature>
<keyword evidence="2" id="KW-0812">Transmembrane</keyword>
<dbReference type="EMBL" id="CAJFCV020000005">
    <property type="protein sequence ID" value="CAG9124114.1"/>
    <property type="molecule type" value="Genomic_DNA"/>
</dbReference>
<evidence type="ECO:0000313" key="6">
    <source>
        <dbReference type="WBParaSite" id="BXY_0229100.1"/>
    </source>
</evidence>
<organism evidence="4 6">
    <name type="scientific">Bursaphelenchus xylophilus</name>
    <name type="common">Pinewood nematode worm</name>
    <name type="synonym">Aphelenchoides xylophilus</name>
    <dbReference type="NCBI Taxonomy" id="6326"/>
    <lineage>
        <taxon>Eukaryota</taxon>
        <taxon>Metazoa</taxon>
        <taxon>Ecdysozoa</taxon>
        <taxon>Nematoda</taxon>
        <taxon>Chromadorea</taxon>
        <taxon>Rhabditida</taxon>
        <taxon>Tylenchina</taxon>
        <taxon>Tylenchomorpha</taxon>
        <taxon>Aphelenchoidea</taxon>
        <taxon>Aphelenchoididae</taxon>
        <taxon>Bursaphelenchus</taxon>
    </lineage>
</organism>
<feature type="transmembrane region" description="Helical" evidence="2">
    <location>
        <begin position="230"/>
        <end position="250"/>
    </location>
</feature>